<feature type="transmembrane region" description="Helical" evidence="8">
    <location>
        <begin position="235"/>
        <end position="254"/>
    </location>
</feature>
<dbReference type="Proteomes" id="UP000261324">
    <property type="component" value="Unassembled WGS sequence"/>
</dbReference>
<feature type="transmembrane region" description="Helical" evidence="8">
    <location>
        <begin position="175"/>
        <end position="200"/>
    </location>
</feature>
<feature type="transmembrane region" description="Helical" evidence="8">
    <location>
        <begin position="101"/>
        <end position="126"/>
    </location>
</feature>
<reference evidence="10 11" key="1">
    <citation type="submission" date="2018-08" db="EMBL/GenBank/DDBJ databases">
        <title>A genome reference for cultivated species of the human gut microbiota.</title>
        <authorList>
            <person name="Zou Y."/>
            <person name="Xue W."/>
            <person name="Luo G."/>
        </authorList>
    </citation>
    <scope>NUCLEOTIDE SEQUENCE [LARGE SCALE GENOMIC DNA]</scope>
    <source>
        <strain evidence="10 11">TF09-3</strain>
    </source>
</reference>
<evidence type="ECO:0000256" key="1">
    <source>
        <dbReference type="ARBA" id="ARBA00004429"/>
    </source>
</evidence>
<feature type="transmembrane region" description="Helical" evidence="8">
    <location>
        <begin position="132"/>
        <end position="154"/>
    </location>
</feature>
<evidence type="ECO:0000313" key="10">
    <source>
        <dbReference type="EMBL" id="RGK85838.1"/>
    </source>
</evidence>
<feature type="transmembrane region" description="Helical" evidence="8">
    <location>
        <begin position="12"/>
        <end position="33"/>
    </location>
</feature>
<dbReference type="CDD" id="cd06261">
    <property type="entry name" value="TM_PBP2"/>
    <property type="match status" value="1"/>
</dbReference>
<dbReference type="GO" id="GO:0055085">
    <property type="term" value="P:transmembrane transport"/>
    <property type="evidence" value="ECO:0007669"/>
    <property type="project" value="InterPro"/>
</dbReference>
<dbReference type="PANTHER" id="PTHR43357:SF4">
    <property type="entry name" value="INNER MEMBRANE ABC TRANSPORTER PERMEASE PROTEIN YDCV"/>
    <property type="match status" value="1"/>
</dbReference>
<dbReference type="GO" id="GO:0005886">
    <property type="term" value="C:plasma membrane"/>
    <property type="evidence" value="ECO:0007669"/>
    <property type="project" value="UniProtKB-SubCell"/>
</dbReference>
<organism evidence="10 11">
    <name type="scientific">Dorea formicigenerans</name>
    <dbReference type="NCBI Taxonomy" id="39486"/>
    <lineage>
        <taxon>Bacteria</taxon>
        <taxon>Bacillati</taxon>
        <taxon>Bacillota</taxon>
        <taxon>Clostridia</taxon>
        <taxon>Lachnospirales</taxon>
        <taxon>Lachnospiraceae</taxon>
        <taxon>Dorea</taxon>
    </lineage>
</organism>
<keyword evidence="2 8" id="KW-0813">Transport</keyword>
<keyword evidence="7 8" id="KW-0472">Membrane</keyword>
<keyword evidence="4" id="KW-0997">Cell inner membrane</keyword>
<dbReference type="PANTHER" id="PTHR43357">
    <property type="entry name" value="INNER MEMBRANE ABC TRANSPORTER PERMEASE PROTEIN YDCV"/>
    <property type="match status" value="1"/>
</dbReference>
<evidence type="ECO:0000256" key="5">
    <source>
        <dbReference type="ARBA" id="ARBA00022692"/>
    </source>
</evidence>
<sequence length="272" mass="30217">MKKKRKSILSYIIILIVVFLILFPVATMILWVFTERWAWPDLFPQVFSMRALDQISARGTELSAVFASSAEISVVVASFSVVVALMTARAVVLYDFPGKQLIYFLTILPFMIPVTVLAMGLQVLFIKLGLNNTVTGVILIHLIASLPYAVRLLIDGTQAVGNRLEEQARVLGASAWKAFFHTTLPMLVPVMLSSFCMAYIVSFSQYFMTLLIGGGKVKTFTVVMVPYLQSGNRNIACVYSVIFLGVTLILFSLFEGLAKHWTKENSGGFYES</sequence>
<gene>
    <name evidence="10" type="ORF">DXC93_01850</name>
</gene>
<comment type="similarity">
    <text evidence="8">Belongs to the binding-protein-dependent transport system permease family.</text>
</comment>
<dbReference type="Gene3D" id="1.10.3720.10">
    <property type="entry name" value="MetI-like"/>
    <property type="match status" value="1"/>
</dbReference>
<feature type="transmembrane region" description="Helical" evidence="8">
    <location>
        <begin position="72"/>
        <end position="94"/>
    </location>
</feature>
<keyword evidence="5 8" id="KW-0812">Transmembrane</keyword>
<feature type="domain" description="ABC transmembrane type-1" evidence="9">
    <location>
        <begin position="66"/>
        <end position="254"/>
    </location>
</feature>
<evidence type="ECO:0000256" key="8">
    <source>
        <dbReference type="RuleBase" id="RU363032"/>
    </source>
</evidence>
<dbReference type="SUPFAM" id="SSF161098">
    <property type="entry name" value="MetI-like"/>
    <property type="match status" value="1"/>
</dbReference>
<protein>
    <submittedName>
        <fullName evidence="10">ABC transporter permease subunit</fullName>
    </submittedName>
</protein>
<evidence type="ECO:0000259" key="9">
    <source>
        <dbReference type="PROSITE" id="PS50928"/>
    </source>
</evidence>
<evidence type="ECO:0000256" key="6">
    <source>
        <dbReference type="ARBA" id="ARBA00022989"/>
    </source>
</evidence>
<dbReference type="Pfam" id="PF00528">
    <property type="entry name" value="BPD_transp_1"/>
    <property type="match status" value="1"/>
</dbReference>
<dbReference type="InterPro" id="IPR035906">
    <property type="entry name" value="MetI-like_sf"/>
</dbReference>
<comment type="subcellular location">
    <subcellularLocation>
        <location evidence="1">Cell inner membrane</location>
        <topology evidence="1">Multi-pass membrane protein</topology>
    </subcellularLocation>
    <subcellularLocation>
        <location evidence="8">Cell membrane</location>
        <topology evidence="8">Multi-pass membrane protein</topology>
    </subcellularLocation>
</comment>
<dbReference type="PROSITE" id="PS50928">
    <property type="entry name" value="ABC_TM1"/>
    <property type="match status" value="1"/>
</dbReference>
<dbReference type="InterPro" id="IPR000515">
    <property type="entry name" value="MetI-like"/>
</dbReference>
<dbReference type="RefSeq" id="WP_005336902.1">
    <property type="nucleotide sequence ID" value="NZ_JBBNPT010000004.1"/>
</dbReference>
<feature type="transmembrane region" description="Helical" evidence="8">
    <location>
        <begin position="206"/>
        <end position="228"/>
    </location>
</feature>
<dbReference type="AlphaFoldDB" id="A0A3E4Q0X0"/>
<comment type="caution">
    <text evidence="10">The sequence shown here is derived from an EMBL/GenBank/DDBJ whole genome shotgun (WGS) entry which is preliminary data.</text>
</comment>
<proteinExistence type="inferred from homology"/>
<accession>A0A3E4Q0X0</accession>
<evidence type="ECO:0000256" key="3">
    <source>
        <dbReference type="ARBA" id="ARBA00022475"/>
    </source>
</evidence>
<name>A0A3E4Q0X0_9FIRM</name>
<evidence type="ECO:0000256" key="7">
    <source>
        <dbReference type="ARBA" id="ARBA00023136"/>
    </source>
</evidence>
<evidence type="ECO:0000256" key="2">
    <source>
        <dbReference type="ARBA" id="ARBA00022448"/>
    </source>
</evidence>
<evidence type="ECO:0000313" key="11">
    <source>
        <dbReference type="Proteomes" id="UP000261324"/>
    </source>
</evidence>
<keyword evidence="6 8" id="KW-1133">Transmembrane helix</keyword>
<dbReference type="EMBL" id="QSRA01000002">
    <property type="protein sequence ID" value="RGK85838.1"/>
    <property type="molecule type" value="Genomic_DNA"/>
</dbReference>
<evidence type="ECO:0000256" key="4">
    <source>
        <dbReference type="ARBA" id="ARBA00022519"/>
    </source>
</evidence>
<keyword evidence="3" id="KW-1003">Cell membrane</keyword>